<dbReference type="Gene3D" id="3.40.630.10">
    <property type="entry name" value="Zn peptidases"/>
    <property type="match status" value="1"/>
</dbReference>
<dbReference type="GO" id="GO:0008270">
    <property type="term" value="F:zinc ion binding"/>
    <property type="evidence" value="ECO:0007669"/>
    <property type="project" value="TreeGrafter"/>
</dbReference>
<dbReference type="PANTHER" id="PTHR12283:SF6">
    <property type="entry name" value="GLUTAMINYL-PEPTIDE CYCLOTRANSFERASE-RELATED"/>
    <property type="match status" value="1"/>
</dbReference>
<gene>
    <name evidence="5" type="ORF">LDX50_29360</name>
</gene>
<dbReference type="InterPro" id="IPR040234">
    <property type="entry name" value="QC/QCL"/>
</dbReference>
<dbReference type="InterPro" id="IPR007484">
    <property type="entry name" value="Peptidase_M28"/>
</dbReference>
<organism evidence="5 6">
    <name type="scientific">Fulvivirga sedimenti</name>
    <dbReference type="NCBI Taxonomy" id="2879465"/>
    <lineage>
        <taxon>Bacteria</taxon>
        <taxon>Pseudomonadati</taxon>
        <taxon>Bacteroidota</taxon>
        <taxon>Cytophagia</taxon>
        <taxon>Cytophagales</taxon>
        <taxon>Fulvivirgaceae</taxon>
        <taxon>Fulvivirga</taxon>
    </lineage>
</organism>
<accession>A0A9X1HVH0</accession>
<sequence length="337" mass="37552">MNKHIFFVPALVLSFTFAGCNNNNASKEVSVSEEASTVALDIPDFNADSAYHYVETQVNFGPRVPNTESHRQAATYFVAKLKSYGAKVTEQDFVATTFDEKQVNLKNIIASFRPENKRRILLAAHWDTRPFADKDSERQDEPIDGANDGASGVGVLLEIARIISAQDPGVGVDIILFDGEDWGNDTGTQRSVPLPEGLDSWWCLGSQYWAKNPHQPNYSAYFGILLDMVGGENATFYREGYSMEVAPLIVDKVWKTAAKLGYSNHFIPRNSGPITDDHVFVNLYRNIPMIDIIPTDVNDNSFGDFHHTHKDNMEIISRETLDAVGETVLHVLFESAT</sequence>
<feature type="signal peptide" evidence="3">
    <location>
        <begin position="1"/>
        <end position="18"/>
    </location>
</feature>
<dbReference type="SUPFAM" id="SSF53187">
    <property type="entry name" value="Zn-dependent exopeptidases"/>
    <property type="match status" value="1"/>
</dbReference>
<dbReference type="PROSITE" id="PS51257">
    <property type="entry name" value="PROKAR_LIPOPROTEIN"/>
    <property type="match status" value="1"/>
</dbReference>
<name>A0A9X1HVH0_9BACT</name>
<dbReference type="RefSeq" id="WP_225699880.1">
    <property type="nucleotide sequence ID" value="NZ_JAIXNE010000008.1"/>
</dbReference>
<feature type="chain" id="PRO_5040747787" evidence="3">
    <location>
        <begin position="19"/>
        <end position="337"/>
    </location>
</feature>
<keyword evidence="3" id="KW-0732">Signal</keyword>
<evidence type="ECO:0000313" key="6">
    <source>
        <dbReference type="Proteomes" id="UP001139409"/>
    </source>
</evidence>
<keyword evidence="6" id="KW-1185">Reference proteome</keyword>
<proteinExistence type="predicted"/>
<evidence type="ECO:0000256" key="1">
    <source>
        <dbReference type="ARBA" id="ARBA00022679"/>
    </source>
</evidence>
<dbReference type="GO" id="GO:0016603">
    <property type="term" value="F:glutaminyl-peptide cyclotransferase activity"/>
    <property type="evidence" value="ECO:0007669"/>
    <property type="project" value="TreeGrafter"/>
</dbReference>
<comment type="caution">
    <text evidence="5">The sequence shown here is derived from an EMBL/GenBank/DDBJ whole genome shotgun (WGS) entry which is preliminary data.</text>
</comment>
<evidence type="ECO:0000313" key="5">
    <source>
        <dbReference type="EMBL" id="MCA6079018.1"/>
    </source>
</evidence>
<evidence type="ECO:0000256" key="2">
    <source>
        <dbReference type="ARBA" id="ARBA00023315"/>
    </source>
</evidence>
<keyword evidence="2" id="KW-0012">Acyltransferase</keyword>
<dbReference type="Pfam" id="PF04389">
    <property type="entry name" value="Peptidase_M28"/>
    <property type="match status" value="1"/>
</dbReference>
<reference evidence="5" key="1">
    <citation type="submission" date="2021-09" db="EMBL/GenBank/DDBJ databases">
        <title>Fulvivirga sp. isolated from coastal sediment.</title>
        <authorList>
            <person name="Yu H."/>
        </authorList>
    </citation>
    <scope>NUCLEOTIDE SEQUENCE</scope>
    <source>
        <strain evidence="5">1062</strain>
    </source>
</reference>
<dbReference type="EMBL" id="JAIXNE010000008">
    <property type="protein sequence ID" value="MCA6079018.1"/>
    <property type="molecule type" value="Genomic_DNA"/>
</dbReference>
<keyword evidence="1" id="KW-0808">Transferase</keyword>
<dbReference type="Proteomes" id="UP001139409">
    <property type="component" value="Unassembled WGS sequence"/>
</dbReference>
<dbReference type="PANTHER" id="PTHR12283">
    <property type="entry name" value="GLUTAMINYL-PEPTIDE CYCLOTRANSFERASE"/>
    <property type="match status" value="1"/>
</dbReference>
<dbReference type="AlphaFoldDB" id="A0A9X1HVH0"/>
<evidence type="ECO:0000256" key="3">
    <source>
        <dbReference type="SAM" id="SignalP"/>
    </source>
</evidence>
<feature type="domain" description="Peptidase M28" evidence="4">
    <location>
        <begin position="107"/>
        <end position="331"/>
    </location>
</feature>
<evidence type="ECO:0000259" key="4">
    <source>
        <dbReference type="Pfam" id="PF04389"/>
    </source>
</evidence>
<protein>
    <submittedName>
        <fullName evidence="5">M28 family peptidase</fullName>
    </submittedName>
</protein>